<protein>
    <recommendedName>
        <fullName evidence="1">HAT C-terminal dimerisation domain-containing protein</fullName>
    </recommendedName>
</protein>
<accession>A0AAD9JNG9</accession>
<gene>
    <name evidence="2" type="ORF">NP493_2049g00008</name>
</gene>
<feature type="domain" description="HAT C-terminal dimerisation" evidence="1">
    <location>
        <begin position="298"/>
        <end position="345"/>
    </location>
</feature>
<dbReference type="GO" id="GO:0046983">
    <property type="term" value="F:protein dimerization activity"/>
    <property type="evidence" value="ECO:0007669"/>
    <property type="project" value="InterPro"/>
</dbReference>
<evidence type="ECO:0000313" key="2">
    <source>
        <dbReference type="EMBL" id="KAK2155675.1"/>
    </source>
</evidence>
<dbReference type="PANTHER" id="PTHR37162:SF1">
    <property type="entry name" value="BED-TYPE DOMAIN-CONTAINING PROTEIN"/>
    <property type="match status" value="1"/>
</dbReference>
<organism evidence="2 3">
    <name type="scientific">Ridgeia piscesae</name>
    <name type="common">Tubeworm</name>
    <dbReference type="NCBI Taxonomy" id="27915"/>
    <lineage>
        <taxon>Eukaryota</taxon>
        <taxon>Metazoa</taxon>
        <taxon>Spiralia</taxon>
        <taxon>Lophotrochozoa</taxon>
        <taxon>Annelida</taxon>
        <taxon>Polychaeta</taxon>
        <taxon>Sedentaria</taxon>
        <taxon>Canalipalpata</taxon>
        <taxon>Sabellida</taxon>
        <taxon>Siboglinidae</taxon>
        <taxon>Ridgeia</taxon>
    </lineage>
</organism>
<name>A0AAD9JNG9_RIDPI</name>
<evidence type="ECO:0000259" key="1">
    <source>
        <dbReference type="Pfam" id="PF05699"/>
    </source>
</evidence>
<dbReference type="AlphaFoldDB" id="A0AAD9JNG9"/>
<proteinExistence type="predicted"/>
<dbReference type="PANTHER" id="PTHR37162">
    <property type="entry name" value="HAT FAMILY DIMERISATION DOMAINCONTAINING PROTEIN-RELATED"/>
    <property type="match status" value="1"/>
</dbReference>
<comment type="caution">
    <text evidence="2">The sequence shown here is derived from an EMBL/GenBank/DDBJ whole genome shotgun (WGS) entry which is preliminary data.</text>
</comment>
<dbReference type="InterPro" id="IPR012337">
    <property type="entry name" value="RNaseH-like_sf"/>
</dbReference>
<dbReference type="EMBL" id="JAODUO010002048">
    <property type="protein sequence ID" value="KAK2155675.1"/>
    <property type="molecule type" value="Genomic_DNA"/>
</dbReference>
<evidence type="ECO:0000313" key="3">
    <source>
        <dbReference type="Proteomes" id="UP001209878"/>
    </source>
</evidence>
<keyword evidence="3" id="KW-1185">Reference proteome</keyword>
<sequence>MKQWSLPVDDLLIDICFHFDRSAKRRKLFQEFQEFANVEEFEILKHCQTRWLSLLRVIERVLHQYPALAAYFASHEDGEKPGRVKRVVDRLAAPTTKLTLLFLGFILPVLMDFNKLFQADETKVGALLPEMDRLLRKLMVKFVPLRLIRGQQDPRTVEFTLLDNQHPDDTIAIGMPARAYLAAEELDPTQTAKFFREVRAFYTAVIGKMLAKFPFDCEVLKDLVVMDLAKREDLTYAPLLRLAARFAPDVDQEALKDEFEDLQLMEDASISFKVDGRPQRLDAIWGGVLSQKTALGVTRFPTLGRVMTALLSLLHSNADCERAFSMVRKVHTECRKSLCADTITAFLQCKINFDINCCEFDVTPAMLRGAKHATAEYNKEHV</sequence>
<reference evidence="2" key="1">
    <citation type="journal article" date="2023" name="Mol. Biol. Evol.">
        <title>Third-Generation Sequencing Reveals the Adaptive Role of the Epigenome in Three Deep-Sea Polychaetes.</title>
        <authorList>
            <person name="Perez M."/>
            <person name="Aroh O."/>
            <person name="Sun Y."/>
            <person name="Lan Y."/>
            <person name="Juniper S.K."/>
            <person name="Young C.R."/>
            <person name="Angers B."/>
            <person name="Qian P.Y."/>
        </authorList>
    </citation>
    <scope>NUCLEOTIDE SEQUENCE</scope>
    <source>
        <strain evidence="2">R07B-5</strain>
    </source>
</reference>
<dbReference type="Pfam" id="PF05699">
    <property type="entry name" value="Dimer_Tnp_hAT"/>
    <property type="match status" value="1"/>
</dbReference>
<dbReference type="Proteomes" id="UP001209878">
    <property type="component" value="Unassembled WGS sequence"/>
</dbReference>
<dbReference type="InterPro" id="IPR008906">
    <property type="entry name" value="HATC_C_dom"/>
</dbReference>
<dbReference type="SUPFAM" id="SSF53098">
    <property type="entry name" value="Ribonuclease H-like"/>
    <property type="match status" value="1"/>
</dbReference>